<dbReference type="EMBL" id="JAUJYO010000001">
    <property type="protein sequence ID" value="KAK1326680.1"/>
    <property type="molecule type" value="Genomic_DNA"/>
</dbReference>
<evidence type="ECO:0000313" key="2">
    <source>
        <dbReference type="EMBL" id="KAK1326680.1"/>
    </source>
</evidence>
<feature type="region of interest" description="Disordered" evidence="1">
    <location>
        <begin position="54"/>
        <end position="76"/>
    </location>
</feature>
<dbReference type="AlphaFoldDB" id="A0AAV9FLD4"/>
<name>A0AAV9FLD4_ACOCL</name>
<feature type="compositionally biased region" description="Basic and acidic residues" evidence="1">
    <location>
        <begin position="1"/>
        <end position="10"/>
    </location>
</feature>
<protein>
    <submittedName>
        <fullName evidence="2">Uncharacterized protein</fullName>
    </submittedName>
</protein>
<evidence type="ECO:0000256" key="1">
    <source>
        <dbReference type="SAM" id="MobiDB-lite"/>
    </source>
</evidence>
<feature type="compositionally biased region" description="Low complexity" evidence="1">
    <location>
        <begin position="54"/>
        <end position="66"/>
    </location>
</feature>
<proteinExistence type="predicted"/>
<feature type="region of interest" description="Disordered" evidence="1">
    <location>
        <begin position="1"/>
        <end position="29"/>
    </location>
</feature>
<sequence length="199" mass="21376">MPDKPTRKEGPLPPSPSPSHIPGSAIPSRPIAPPASFPLVSLPLALARSGVISSHSSLKSPSSTSSQAGMPDLDLLPPGDGATVVLADGAPFSSVAAQSRIFAPRPKQNRVNVSSSHVNAVSKDWASLFNSSVTKQHHTGMEFFPLERDCSQKFAVLEEEEIKEAEAAWGFILVGYVWGKRPVFTPFLQFIKKLWKPKG</sequence>
<gene>
    <name evidence="2" type="ORF">QJS10_CPA01g01522</name>
</gene>
<evidence type="ECO:0000313" key="3">
    <source>
        <dbReference type="Proteomes" id="UP001180020"/>
    </source>
</evidence>
<reference evidence="2" key="1">
    <citation type="journal article" date="2023" name="Nat. Commun.">
        <title>Diploid and tetraploid genomes of Acorus and the evolution of monocots.</title>
        <authorList>
            <person name="Ma L."/>
            <person name="Liu K.W."/>
            <person name="Li Z."/>
            <person name="Hsiao Y.Y."/>
            <person name="Qi Y."/>
            <person name="Fu T."/>
            <person name="Tang G.D."/>
            <person name="Zhang D."/>
            <person name="Sun W.H."/>
            <person name="Liu D.K."/>
            <person name="Li Y."/>
            <person name="Chen G.Z."/>
            <person name="Liu X.D."/>
            <person name="Liao X.Y."/>
            <person name="Jiang Y.T."/>
            <person name="Yu X."/>
            <person name="Hao Y."/>
            <person name="Huang J."/>
            <person name="Zhao X.W."/>
            <person name="Ke S."/>
            <person name="Chen Y.Y."/>
            <person name="Wu W.L."/>
            <person name="Hsu J.L."/>
            <person name="Lin Y.F."/>
            <person name="Huang M.D."/>
            <person name="Li C.Y."/>
            <person name="Huang L."/>
            <person name="Wang Z.W."/>
            <person name="Zhao X."/>
            <person name="Zhong W.Y."/>
            <person name="Peng D.H."/>
            <person name="Ahmad S."/>
            <person name="Lan S."/>
            <person name="Zhang J.S."/>
            <person name="Tsai W.C."/>
            <person name="Van de Peer Y."/>
            <person name="Liu Z.J."/>
        </authorList>
    </citation>
    <scope>NUCLEOTIDE SEQUENCE</scope>
    <source>
        <strain evidence="2">CP</strain>
    </source>
</reference>
<dbReference type="Proteomes" id="UP001180020">
    <property type="component" value="Unassembled WGS sequence"/>
</dbReference>
<feature type="compositionally biased region" description="Low complexity" evidence="1">
    <location>
        <begin position="20"/>
        <end position="29"/>
    </location>
</feature>
<comment type="caution">
    <text evidence="2">The sequence shown here is derived from an EMBL/GenBank/DDBJ whole genome shotgun (WGS) entry which is preliminary data.</text>
</comment>
<accession>A0AAV9FLD4</accession>
<keyword evidence="3" id="KW-1185">Reference proteome</keyword>
<organism evidence="2 3">
    <name type="scientific">Acorus calamus</name>
    <name type="common">Sweet flag</name>
    <dbReference type="NCBI Taxonomy" id="4465"/>
    <lineage>
        <taxon>Eukaryota</taxon>
        <taxon>Viridiplantae</taxon>
        <taxon>Streptophyta</taxon>
        <taxon>Embryophyta</taxon>
        <taxon>Tracheophyta</taxon>
        <taxon>Spermatophyta</taxon>
        <taxon>Magnoliopsida</taxon>
        <taxon>Liliopsida</taxon>
        <taxon>Acoraceae</taxon>
        <taxon>Acorus</taxon>
    </lineage>
</organism>
<reference evidence="2" key="2">
    <citation type="submission" date="2023-06" db="EMBL/GenBank/DDBJ databases">
        <authorList>
            <person name="Ma L."/>
            <person name="Liu K.-W."/>
            <person name="Li Z."/>
            <person name="Hsiao Y.-Y."/>
            <person name="Qi Y."/>
            <person name="Fu T."/>
            <person name="Tang G."/>
            <person name="Zhang D."/>
            <person name="Sun W.-H."/>
            <person name="Liu D.-K."/>
            <person name="Li Y."/>
            <person name="Chen G.-Z."/>
            <person name="Liu X.-D."/>
            <person name="Liao X.-Y."/>
            <person name="Jiang Y.-T."/>
            <person name="Yu X."/>
            <person name="Hao Y."/>
            <person name="Huang J."/>
            <person name="Zhao X.-W."/>
            <person name="Ke S."/>
            <person name="Chen Y.-Y."/>
            <person name="Wu W.-L."/>
            <person name="Hsu J.-L."/>
            <person name="Lin Y.-F."/>
            <person name="Huang M.-D."/>
            <person name="Li C.-Y."/>
            <person name="Huang L."/>
            <person name="Wang Z.-W."/>
            <person name="Zhao X."/>
            <person name="Zhong W.-Y."/>
            <person name="Peng D.-H."/>
            <person name="Ahmad S."/>
            <person name="Lan S."/>
            <person name="Zhang J.-S."/>
            <person name="Tsai W.-C."/>
            <person name="Van De Peer Y."/>
            <person name="Liu Z.-J."/>
        </authorList>
    </citation>
    <scope>NUCLEOTIDE SEQUENCE</scope>
    <source>
        <strain evidence="2">CP</strain>
        <tissue evidence="2">Leaves</tissue>
    </source>
</reference>